<protein>
    <recommendedName>
        <fullName evidence="2">Myb/SANT-like domain-containing protein</fullName>
    </recommendedName>
</protein>
<dbReference type="Pfam" id="PF12776">
    <property type="entry name" value="Myb_DNA-bind_3"/>
    <property type="match status" value="1"/>
</dbReference>
<dbReference type="EMBL" id="CM009751">
    <property type="protein sequence ID" value="PUZ64691.1"/>
    <property type="molecule type" value="Genomic_DNA"/>
</dbReference>
<evidence type="ECO:0000313" key="4">
    <source>
        <dbReference type="Proteomes" id="UP000244336"/>
    </source>
</evidence>
<dbReference type="AlphaFoldDB" id="A0A2T7EA38"/>
<sequence length="281" mass="31242">MEGEVKGGTVWTASQSNFVQTFLANLVVDGTKTSTGYKKVHLNACAKALNEHFKINRSGEQIANHLKTLKKKYARINMLKNKSASCWDDENFIIRWDHEMYTSHFKDEEGKDRNKGDDEYINKPLPYYANLATIFGDRVATGQFAKMSSEPLGVDADEEANKEEMNVGTTSNGTLAQEDTAASGNRPSKRTKRDDNGADPLIEALDRGTETIANAIRDAASKKALPPGLFEAVDSLPGFELEHKAEYYSYLLNNPNIAHGFMDAPLLYKLSMVTKFVNSNM</sequence>
<evidence type="ECO:0000259" key="2">
    <source>
        <dbReference type="Pfam" id="PF12776"/>
    </source>
</evidence>
<evidence type="ECO:0000256" key="1">
    <source>
        <dbReference type="SAM" id="MobiDB-lite"/>
    </source>
</evidence>
<dbReference type="InterPro" id="IPR024752">
    <property type="entry name" value="Myb/SANT-like_dom"/>
</dbReference>
<proteinExistence type="predicted"/>
<name>A0A2T7EA38_9POAL</name>
<keyword evidence="4" id="KW-1185">Reference proteome</keyword>
<feature type="compositionally biased region" description="Polar residues" evidence="1">
    <location>
        <begin position="167"/>
        <end position="186"/>
    </location>
</feature>
<accession>A0A2T7EA38</accession>
<organism evidence="3 4">
    <name type="scientific">Panicum hallii var. hallii</name>
    <dbReference type="NCBI Taxonomy" id="1504633"/>
    <lineage>
        <taxon>Eukaryota</taxon>
        <taxon>Viridiplantae</taxon>
        <taxon>Streptophyta</taxon>
        <taxon>Embryophyta</taxon>
        <taxon>Tracheophyta</taxon>
        <taxon>Spermatophyta</taxon>
        <taxon>Magnoliopsida</taxon>
        <taxon>Liliopsida</taxon>
        <taxon>Poales</taxon>
        <taxon>Poaceae</taxon>
        <taxon>PACMAD clade</taxon>
        <taxon>Panicoideae</taxon>
        <taxon>Panicodae</taxon>
        <taxon>Paniceae</taxon>
        <taxon>Panicinae</taxon>
        <taxon>Panicum</taxon>
        <taxon>Panicum sect. Panicum</taxon>
    </lineage>
</organism>
<evidence type="ECO:0000313" key="3">
    <source>
        <dbReference type="EMBL" id="PUZ64691.1"/>
    </source>
</evidence>
<feature type="region of interest" description="Disordered" evidence="1">
    <location>
        <begin position="164"/>
        <end position="200"/>
    </location>
</feature>
<dbReference type="STRING" id="1504633.A0A2T7EA38"/>
<gene>
    <name evidence="3" type="ORF">GQ55_3G163200</name>
</gene>
<reference evidence="3 4" key="1">
    <citation type="submission" date="2018-04" db="EMBL/GenBank/DDBJ databases">
        <title>WGS assembly of Panicum hallii var. hallii HAL2.</title>
        <authorList>
            <person name="Lovell J."/>
            <person name="Jenkins J."/>
            <person name="Lowry D."/>
            <person name="Mamidi S."/>
            <person name="Sreedasyam A."/>
            <person name="Weng X."/>
            <person name="Barry K."/>
            <person name="Bonette J."/>
            <person name="Campitelli B."/>
            <person name="Daum C."/>
            <person name="Gordon S."/>
            <person name="Gould B."/>
            <person name="Lipzen A."/>
            <person name="MacQueen A."/>
            <person name="Palacio-Mejia J."/>
            <person name="Plott C."/>
            <person name="Shakirov E."/>
            <person name="Shu S."/>
            <person name="Yoshinaga Y."/>
            <person name="Zane M."/>
            <person name="Rokhsar D."/>
            <person name="Grimwood J."/>
            <person name="Schmutz J."/>
            <person name="Juenger T."/>
        </authorList>
    </citation>
    <scope>NUCLEOTIDE SEQUENCE [LARGE SCALE GENOMIC DNA]</scope>
    <source>
        <strain evidence="4">cv. HAL2</strain>
    </source>
</reference>
<dbReference type="OrthoDB" id="649833at2759"/>
<dbReference type="PANTHER" id="PTHR47127">
    <property type="entry name" value="10A19I.15"/>
    <property type="match status" value="1"/>
</dbReference>
<dbReference type="Proteomes" id="UP000244336">
    <property type="component" value="Chromosome 3"/>
</dbReference>
<dbReference type="Gramene" id="PUZ64691">
    <property type="protein sequence ID" value="PUZ64691"/>
    <property type="gene ID" value="GQ55_3G163200"/>
</dbReference>
<feature type="domain" description="Myb/SANT-like" evidence="2">
    <location>
        <begin position="11"/>
        <end position="99"/>
    </location>
</feature>